<dbReference type="InterPro" id="IPR018392">
    <property type="entry name" value="LysM"/>
</dbReference>
<proteinExistence type="predicted"/>
<dbReference type="SMART" id="SM00257">
    <property type="entry name" value="LysM"/>
    <property type="match status" value="4"/>
</dbReference>
<evidence type="ECO:0000256" key="1">
    <source>
        <dbReference type="SAM" id="MobiDB-lite"/>
    </source>
</evidence>
<dbReference type="PANTHER" id="PTHR33734">
    <property type="entry name" value="LYSM DOMAIN-CONTAINING GPI-ANCHORED PROTEIN 2"/>
    <property type="match status" value="1"/>
</dbReference>
<dbReference type="EMBL" id="FLQR01000009">
    <property type="protein sequence ID" value="SBS74059.1"/>
    <property type="molecule type" value="Genomic_DNA"/>
</dbReference>
<gene>
    <name evidence="4" type="ORF">MIPYR_50167</name>
</gene>
<dbReference type="PROSITE" id="PS51782">
    <property type="entry name" value="LYSM"/>
    <property type="match status" value="4"/>
</dbReference>
<feature type="region of interest" description="Disordered" evidence="1">
    <location>
        <begin position="263"/>
        <end position="282"/>
    </location>
</feature>
<feature type="domain" description="LysM" evidence="3">
    <location>
        <begin position="211"/>
        <end position="255"/>
    </location>
</feature>
<protein>
    <submittedName>
        <fullName evidence="4">Putative peptidoglycan-binding protein</fullName>
    </submittedName>
</protein>
<dbReference type="CDD" id="cd00118">
    <property type="entry name" value="LysM"/>
    <property type="match status" value="4"/>
</dbReference>
<dbReference type="GO" id="GO:0008932">
    <property type="term" value="F:lytic endotransglycosylase activity"/>
    <property type="evidence" value="ECO:0007669"/>
    <property type="project" value="TreeGrafter"/>
</dbReference>
<dbReference type="InterPro" id="IPR036779">
    <property type="entry name" value="LysM_dom_sf"/>
</dbReference>
<reference evidence="4" key="1">
    <citation type="submission" date="2016-03" db="EMBL/GenBank/DDBJ databases">
        <authorList>
            <person name="Ploux O."/>
        </authorList>
    </citation>
    <scope>NUCLEOTIDE SEQUENCE</scope>
    <source>
        <strain evidence="4">UC1</strain>
    </source>
</reference>
<feature type="compositionally biased region" description="Low complexity" evidence="1">
    <location>
        <begin position="263"/>
        <end position="279"/>
    </location>
</feature>
<dbReference type="SUPFAM" id="SSF54106">
    <property type="entry name" value="LysM domain"/>
    <property type="match status" value="4"/>
</dbReference>
<evidence type="ECO:0000259" key="3">
    <source>
        <dbReference type="PROSITE" id="PS51782"/>
    </source>
</evidence>
<dbReference type="RefSeq" id="WP_295577062.1">
    <property type="nucleotide sequence ID" value="NZ_FLQR01000009.1"/>
</dbReference>
<accession>A0A1Y5P9R8</accession>
<evidence type="ECO:0000313" key="4">
    <source>
        <dbReference type="EMBL" id="SBS74059.1"/>
    </source>
</evidence>
<dbReference type="Pfam" id="PF01476">
    <property type="entry name" value="LysM"/>
    <property type="match status" value="4"/>
</dbReference>
<feature type="domain" description="LysM" evidence="3">
    <location>
        <begin position="140"/>
        <end position="184"/>
    </location>
</feature>
<dbReference type="PANTHER" id="PTHR33734:SF22">
    <property type="entry name" value="MEMBRANE-BOUND LYTIC MUREIN TRANSGLYCOSYLASE D"/>
    <property type="match status" value="1"/>
</dbReference>
<organism evidence="4">
    <name type="scientific">uncultured Microbacterium sp</name>
    <dbReference type="NCBI Taxonomy" id="191216"/>
    <lineage>
        <taxon>Bacteria</taxon>
        <taxon>Bacillati</taxon>
        <taxon>Actinomycetota</taxon>
        <taxon>Actinomycetes</taxon>
        <taxon>Micrococcales</taxon>
        <taxon>Microbacteriaceae</taxon>
        <taxon>Microbacterium</taxon>
        <taxon>environmental samples</taxon>
    </lineage>
</organism>
<feature type="chain" id="PRO_5010998063" evidence="2">
    <location>
        <begin position="37"/>
        <end position="464"/>
    </location>
</feature>
<feature type="domain" description="LysM" evidence="3">
    <location>
        <begin position="278"/>
        <end position="322"/>
    </location>
</feature>
<dbReference type="Gene3D" id="3.10.350.10">
    <property type="entry name" value="LysM domain"/>
    <property type="match status" value="4"/>
</dbReference>
<keyword evidence="2" id="KW-0732">Signal</keyword>
<feature type="signal peptide" evidence="2">
    <location>
        <begin position="1"/>
        <end position="36"/>
    </location>
</feature>
<feature type="region of interest" description="Disordered" evidence="1">
    <location>
        <begin position="193"/>
        <end position="212"/>
    </location>
</feature>
<name>A0A1Y5P9R8_9MICO</name>
<feature type="domain" description="LysM" evidence="3">
    <location>
        <begin position="77"/>
        <end position="121"/>
    </location>
</feature>
<sequence length="464" mass="47679">MRRRLDRTTTGLPATTLPLAIVGAMALSLTAAPAQAAAAGGPRDGAIGATPTSALRLSTASALRTTSLAATAAKRAVSHTVAPGDTVSAVAARHGLRTADVLAWNGLTWKSVIRPGQVLRLSPAAARTAAPKAASTTHGKTHTVRPGDTLWAIAQKYGVSVASVLRANRLSGSAIIYPGQKLAVSASAPAASTPAKSAAPAKTAPRTSSAATHTVRSGDTLWAIAQKHGISVATLCDLNGLRSTSVIHPGQKLKLALAAKPASSTSPARPAASAPSASSHTVGKGDTLWAIAKKHGISVSALLAANGLSDSSIIYPGQKLRLPARGSLAGLDAEQIANAKVIVQVGRQRGVPDRGIAIALATAMVESWMRNLDWGDRDSLGLFQQRPSQGWGTPAQVRDRARATAVFYGGASDPNGSRSRGLLDIPGWKSMGFSEAAQAVQISAYPDRYGQWEKKAYAWLSALG</sequence>
<evidence type="ECO:0000256" key="2">
    <source>
        <dbReference type="SAM" id="SignalP"/>
    </source>
</evidence>
<dbReference type="AlphaFoldDB" id="A0A1Y5P9R8"/>